<dbReference type="GO" id="GO:0071008">
    <property type="term" value="C:U2-type post-mRNA release spliceosomal complex"/>
    <property type="evidence" value="ECO:0007669"/>
    <property type="project" value="InterPro"/>
</dbReference>
<keyword evidence="1" id="KW-0175">Coiled coil</keyword>
<dbReference type="PANTHER" id="PTHR42101">
    <property type="entry name" value="CHROMOSOME 16, WHOLE GENOME SHOTGUN SEQUENCE"/>
    <property type="match status" value="1"/>
</dbReference>
<accession>C5FX54</accession>
<protein>
    <recommendedName>
        <fullName evidence="6">Nineteen complex-related protein 2-domain-containing protein</fullName>
    </recommendedName>
</protein>
<dbReference type="GO" id="GO:0000390">
    <property type="term" value="P:spliceosomal complex disassembly"/>
    <property type="evidence" value="ECO:0007669"/>
    <property type="project" value="InterPro"/>
</dbReference>
<feature type="transmembrane region" description="Helical" evidence="3">
    <location>
        <begin position="840"/>
        <end position="860"/>
    </location>
</feature>
<name>C5FX54_ARTOC</name>
<keyword evidence="5" id="KW-1185">Reference proteome</keyword>
<feature type="compositionally biased region" description="Acidic residues" evidence="2">
    <location>
        <begin position="17"/>
        <end position="26"/>
    </location>
</feature>
<proteinExistence type="predicted"/>
<feature type="transmembrane region" description="Helical" evidence="3">
    <location>
        <begin position="590"/>
        <end position="608"/>
    </location>
</feature>
<dbReference type="VEuPathDB" id="FungiDB:MCYG_07713"/>
<evidence type="ECO:0000313" key="4">
    <source>
        <dbReference type="EMBL" id="EEQ34894.1"/>
    </source>
</evidence>
<evidence type="ECO:0000256" key="1">
    <source>
        <dbReference type="SAM" id="Coils"/>
    </source>
</evidence>
<feature type="transmembrane region" description="Helical" evidence="3">
    <location>
        <begin position="807"/>
        <end position="828"/>
    </location>
</feature>
<feature type="coiled-coil region" evidence="1">
    <location>
        <begin position="315"/>
        <end position="363"/>
    </location>
</feature>
<organism evidence="4 5">
    <name type="scientific">Arthroderma otae (strain ATCC MYA-4605 / CBS 113480)</name>
    <name type="common">Microsporum canis</name>
    <dbReference type="NCBI Taxonomy" id="554155"/>
    <lineage>
        <taxon>Eukaryota</taxon>
        <taxon>Fungi</taxon>
        <taxon>Dikarya</taxon>
        <taxon>Ascomycota</taxon>
        <taxon>Pezizomycotina</taxon>
        <taxon>Eurotiomycetes</taxon>
        <taxon>Eurotiomycetidae</taxon>
        <taxon>Onygenales</taxon>
        <taxon>Arthrodermataceae</taxon>
        <taxon>Microsporum</taxon>
    </lineage>
</organism>
<dbReference type="Proteomes" id="UP000002035">
    <property type="component" value="Unassembled WGS sequence"/>
</dbReference>
<feature type="transmembrane region" description="Helical" evidence="3">
    <location>
        <begin position="559"/>
        <end position="578"/>
    </location>
</feature>
<feature type="transmembrane region" description="Helical" evidence="3">
    <location>
        <begin position="459"/>
        <end position="481"/>
    </location>
</feature>
<dbReference type="InterPro" id="IPR010640">
    <property type="entry name" value="Low_temperature_requirement_A"/>
</dbReference>
<feature type="compositionally biased region" description="Basic residues" evidence="2">
    <location>
        <begin position="35"/>
        <end position="45"/>
    </location>
</feature>
<dbReference type="Pfam" id="PF06772">
    <property type="entry name" value="LtrA"/>
    <property type="match status" value="1"/>
</dbReference>
<feature type="compositionally biased region" description="Polar residues" evidence="2">
    <location>
        <begin position="115"/>
        <end position="125"/>
    </location>
</feature>
<dbReference type="RefSeq" id="XP_002843930.1">
    <property type="nucleotide sequence ID" value="XM_002843884.1"/>
</dbReference>
<sequence length="906" mass="102290">MSSPFASRRKARRIGADDDEETDGSIEQEPVVRKPTSKPKRKSKLHLSFGVGGTSMTDDVSDEGEVVIPKKTGMRRNILDRPSTRKPLNSSEPLPVRVGRDEDRPSYSKDYLQELRNSTPSTPKNVSLPDTEDEKEKALNIAEKFGEVVQYTGNSAIPSEAEIREKKERRSRLAKEQEYISLNDTGVEGDGDEWSLSKKPLEIETRLVRDDEDFAEGFDEYVEDGRIAMGRRAEIEQKRRQRADMKELINDAEDLSDEDDSETERRAAYESAQTRAGMDGLKRENHEVVARPKTPPKITSLPTLASKLAGLRMTVTSMENSKTQLVSRLEELRKEKVEITERETEIQNLLKEAGDKYERLRAEAGQTATTEKLITGADVGADHGLDSLGTMPSRPHGGRFKFDNYRIPWIESPLDKSDTPPRLYRQSDATPIELFFDLFFVANLSTFTASNDINALEALWSYIGFLGIIWFTWLQVTLFDIRFARDSVFERLCKAVQLATMAKMKLQLYFLFNYNTATIGPYIWTLWWLMFAAETFLVMTKADQLPGIGFEDTHLNVRMGLLTLIIIGDGIISVTRIVNRTVGNGWTRWSFVHILGVTTSVYLLWQSYFDITPGEKLGKLRQKIWTCLHFPFHAILILLSEGTQILALTLDVSLKLKRLRDTILSACDIAISSTSDAIDALNGTIVDMEIDFTRGALREKYAIQGLLWDLRRQSRLCPSGTEEGALNMERSHDIMGNVTVALFSSMGITPPEGRTTATRSDHLLTMYLKLFGFVFLYYFIVASLAMFMFAVFIFLVHHDPTKRVYRIGATSTRVVLGLSFLSIIALVSNFDLAYKFMTNPMILFTVALALLICMPFLPVAKMKLNTQILSLGLLSDQLWHTLALYYAGLEADTSEDVELDSLPSDA</sequence>
<feature type="region of interest" description="Disordered" evidence="2">
    <location>
        <begin position="1"/>
        <end position="134"/>
    </location>
</feature>
<dbReference type="AlphaFoldDB" id="C5FX54"/>
<dbReference type="OrthoDB" id="3177213at2759"/>
<keyword evidence="3" id="KW-1133">Transmembrane helix</keyword>
<dbReference type="GeneID" id="9228054"/>
<gene>
    <name evidence="4" type="ORF">MCYG_07713</name>
</gene>
<dbReference type="STRING" id="554155.C5FX54"/>
<feature type="compositionally biased region" description="Acidic residues" evidence="2">
    <location>
        <begin position="250"/>
        <end position="262"/>
    </location>
</feature>
<dbReference type="EMBL" id="DS995707">
    <property type="protein sequence ID" value="EEQ34894.1"/>
    <property type="molecule type" value="Genomic_DNA"/>
</dbReference>
<keyword evidence="3" id="KW-0812">Transmembrane</keyword>
<evidence type="ECO:0000256" key="2">
    <source>
        <dbReference type="SAM" id="MobiDB-lite"/>
    </source>
</evidence>
<evidence type="ECO:0008006" key="6">
    <source>
        <dbReference type="Google" id="ProtNLM"/>
    </source>
</evidence>
<reference evidence="5" key="1">
    <citation type="journal article" date="2012" name="MBio">
        <title>Comparative genome analysis of Trichophyton rubrum and related dermatophytes reveals candidate genes involved in infection.</title>
        <authorList>
            <person name="Martinez D.A."/>
            <person name="Oliver B.G."/>
            <person name="Graeser Y."/>
            <person name="Goldberg J.M."/>
            <person name="Li W."/>
            <person name="Martinez-Rossi N.M."/>
            <person name="Monod M."/>
            <person name="Shelest E."/>
            <person name="Barton R.C."/>
            <person name="Birch E."/>
            <person name="Brakhage A.A."/>
            <person name="Chen Z."/>
            <person name="Gurr S.J."/>
            <person name="Heiman D."/>
            <person name="Heitman J."/>
            <person name="Kosti I."/>
            <person name="Rossi A."/>
            <person name="Saif S."/>
            <person name="Samalova M."/>
            <person name="Saunders C.W."/>
            <person name="Shea T."/>
            <person name="Summerbell R.C."/>
            <person name="Xu J."/>
            <person name="Young S."/>
            <person name="Zeng Q."/>
            <person name="Birren B.W."/>
            <person name="Cuomo C.A."/>
            <person name="White T.C."/>
        </authorList>
    </citation>
    <scope>NUCLEOTIDE SEQUENCE [LARGE SCALE GENOMIC DNA]</scope>
    <source>
        <strain evidence="5">ATCC MYA-4605 / CBS 113480</strain>
    </source>
</reference>
<evidence type="ECO:0000256" key="3">
    <source>
        <dbReference type="SAM" id="Phobius"/>
    </source>
</evidence>
<dbReference type="Pfam" id="PF15458">
    <property type="entry name" value="NTR2"/>
    <property type="match status" value="1"/>
</dbReference>
<dbReference type="eggNOG" id="ENOG502SERX">
    <property type="taxonomic scope" value="Eukaryota"/>
</dbReference>
<dbReference type="InterPro" id="IPR028211">
    <property type="entry name" value="Ntr2"/>
</dbReference>
<feature type="region of interest" description="Disordered" evidence="2">
    <location>
        <begin position="246"/>
        <end position="278"/>
    </location>
</feature>
<evidence type="ECO:0000313" key="5">
    <source>
        <dbReference type="Proteomes" id="UP000002035"/>
    </source>
</evidence>
<dbReference type="HOGENOM" id="CLU_005160_0_0_1"/>
<dbReference type="OMA" id="LRMYMEL"/>
<feature type="transmembrane region" description="Helical" evidence="3">
    <location>
        <begin position="508"/>
        <end position="530"/>
    </location>
</feature>
<dbReference type="PANTHER" id="PTHR42101:SF1">
    <property type="entry name" value="LOW TEMPERATURE REQUIREMENT A"/>
    <property type="match status" value="1"/>
</dbReference>
<keyword evidence="3" id="KW-0472">Membrane</keyword>
<feature type="compositionally biased region" description="Basic and acidic residues" evidence="2">
    <location>
        <begin position="98"/>
        <end position="113"/>
    </location>
</feature>
<feature type="transmembrane region" description="Helical" evidence="3">
    <location>
        <begin position="770"/>
        <end position="795"/>
    </location>
</feature>